<feature type="transmembrane region" description="Helical" evidence="1">
    <location>
        <begin position="194"/>
        <end position="213"/>
    </location>
</feature>
<gene>
    <name evidence="2" type="ORF">PENTCL1PPCAC_10253</name>
</gene>
<protein>
    <submittedName>
        <fullName evidence="2">Uncharacterized protein</fullName>
    </submittedName>
</protein>
<feature type="transmembrane region" description="Helical" evidence="1">
    <location>
        <begin position="253"/>
        <end position="275"/>
    </location>
</feature>
<feature type="transmembrane region" description="Helical" evidence="1">
    <location>
        <begin position="55"/>
        <end position="72"/>
    </location>
</feature>
<sequence>ECLLLHKKIDAMQFKGVTSVVTCTKSSDKFSMPKNSESMLPSLFKDTGIHGSSHGFALLELLVLCAFITGLTDESYPILGIVSLTILLLLVGLITAILCCTKEEQPDCLLFATGALFSIAMLPLFCHDMFPSLQDGIIFPCQLVAISMVLPFLALACKQPEKMHVLIATIVVLPSSLIAILLNDLEKEFRAAFVFPSVTFILYKAIALCFRYYDSFRNHKINLKWFIRGSAAALLVGTSIKATLLALDLHRSNLWIPSGMLIWMGGLTLNCLIVIDRWVEQSPAVDKGLPKNMKTRALGTFVLTFLLCANLLVINFTHEVYRVAVFLSIILLICQYFSLIHLHDPIRGKTPNCIYFCFILFFFAATVLSVALQVRIFELGDRENIDFPLASFLVEQESNTRRETARIAFLESSLFFVYFMMASLLKTDQNAADAASLRSHEESGVKPGDIATHLTKGASIALLAFI</sequence>
<evidence type="ECO:0000313" key="2">
    <source>
        <dbReference type="EMBL" id="GMS88078.1"/>
    </source>
</evidence>
<organism evidence="2 3">
    <name type="scientific">Pristionchus entomophagus</name>
    <dbReference type="NCBI Taxonomy" id="358040"/>
    <lineage>
        <taxon>Eukaryota</taxon>
        <taxon>Metazoa</taxon>
        <taxon>Ecdysozoa</taxon>
        <taxon>Nematoda</taxon>
        <taxon>Chromadorea</taxon>
        <taxon>Rhabditida</taxon>
        <taxon>Rhabditina</taxon>
        <taxon>Diplogasteromorpha</taxon>
        <taxon>Diplogasteroidea</taxon>
        <taxon>Neodiplogasteridae</taxon>
        <taxon>Pristionchus</taxon>
    </lineage>
</organism>
<evidence type="ECO:0000256" key="1">
    <source>
        <dbReference type="SAM" id="Phobius"/>
    </source>
</evidence>
<feature type="transmembrane region" description="Helical" evidence="1">
    <location>
        <begin position="137"/>
        <end position="156"/>
    </location>
</feature>
<feature type="transmembrane region" description="Helical" evidence="1">
    <location>
        <begin position="78"/>
        <end position="101"/>
    </location>
</feature>
<feature type="non-terminal residue" evidence="2">
    <location>
        <position position="1"/>
    </location>
</feature>
<feature type="transmembrane region" description="Helical" evidence="1">
    <location>
        <begin position="163"/>
        <end position="182"/>
    </location>
</feature>
<dbReference type="Proteomes" id="UP001432027">
    <property type="component" value="Unassembled WGS sequence"/>
</dbReference>
<keyword evidence="1" id="KW-0472">Membrane</keyword>
<evidence type="ECO:0000313" key="3">
    <source>
        <dbReference type="Proteomes" id="UP001432027"/>
    </source>
</evidence>
<feature type="transmembrane region" description="Helical" evidence="1">
    <location>
        <begin position="225"/>
        <end position="247"/>
    </location>
</feature>
<feature type="transmembrane region" description="Helical" evidence="1">
    <location>
        <begin position="354"/>
        <end position="374"/>
    </location>
</feature>
<reference evidence="2" key="1">
    <citation type="submission" date="2023-10" db="EMBL/GenBank/DDBJ databases">
        <title>Genome assembly of Pristionchus species.</title>
        <authorList>
            <person name="Yoshida K."/>
            <person name="Sommer R.J."/>
        </authorList>
    </citation>
    <scope>NUCLEOTIDE SEQUENCE</scope>
    <source>
        <strain evidence="2">RS0144</strain>
    </source>
</reference>
<feature type="transmembrane region" description="Helical" evidence="1">
    <location>
        <begin position="108"/>
        <end position="125"/>
    </location>
</feature>
<keyword evidence="1" id="KW-0812">Transmembrane</keyword>
<dbReference type="AlphaFoldDB" id="A0AAV5T5I6"/>
<name>A0AAV5T5I6_9BILA</name>
<accession>A0AAV5T5I6</accession>
<keyword evidence="3" id="KW-1185">Reference proteome</keyword>
<proteinExistence type="predicted"/>
<keyword evidence="1" id="KW-1133">Transmembrane helix</keyword>
<comment type="caution">
    <text evidence="2">The sequence shown here is derived from an EMBL/GenBank/DDBJ whole genome shotgun (WGS) entry which is preliminary data.</text>
</comment>
<dbReference type="EMBL" id="BTSX01000003">
    <property type="protein sequence ID" value="GMS88078.1"/>
    <property type="molecule type" value="Genomic_DNA"/>
</dbReference>
<feature type="transmembrane region" description="Helical" evidence="1">
    <location>
        <begin position="296"/>
        <end position="314"/>
    </location>
</feature>
<feature type="transmembrane region" description="Helical" evidence="1">
    <location>
        <begin position="320"/>
        <end position="342"/>
    </location>
</feature>